<dbReference type="Proteomes" id="UP000751614">
    <property type="component" value="Unassembled WGS sequence"/>
</dbReference>
<protein>
    <submittedName>
        <fullName evidence="1">Uncharacterized protein</fullName>
    </submittedName>
</protein>
<accession>A0ABY2WH16</accession>
<gene>
    <name evidence="1" type="ORF">FGG15_17940</name>
</gene>
<organism evidence="1 2">
    <name type="scientific">Flagellimonas algicola</name>
    <dbReference type="NCBI Taxonomy" id="2583815"/>
    <lineage>
        <taxon>Bacteria</taxon>
        <taxon>Pseudomonadati</taxon>
        <taxon>Bacteroidota</taxon>
        <taxon>Flavobacteriia</taxon>
        <taxon>Flavobacteriales</taxon>
        <taxon>Flavobacteriaceae</taxon>
        <taxon>Flagellimonas</taxon>
    </lineage>
</organism>
<keyword evidence="2" id="KW-1185">Reference proteome</keyword>
<dbReference type="RefSeq" id="WP_138838928.1">
    <property type="nucleotide sequence ID" value="NZ_VCNI01000004.1"/>
</dbReference>
<sequence>MQKEIQVFLNAVEKVLNGHTFFITFDNYVDRSEIEDKSLIKNAVLSKEFDLKLLEADLNHHDGVFFHSPTDNGKLVPKVDGFLKKSPSISSLNSPDAIDYLVSMLTTTGATNTFWSPYKTQMGNRKAECVTNSFLAVLGSKNGLRFYKLETNFVFDSVGFWDHLGSDSITAILTKKRLFFLFTNGGD</sequence>
<evidence type="ECO:0000313" key="1">
    <source>
        <dbReference type="EMBL" id="TMU50683.1"/>
    </source>
</evidence>
<evidence type="ECO:0000313" key="2">
    <source>
        <dbReference type="Proteomes" id="UP000751614"/>
    </source>
</evidence>
<reference evidence="1 2" key="1">
    <citation type="submission" date="2019-05" db="EMBL/GenBank/DDBJ databases">
        <title>Flagellimonas sp. AsT0115, sp. nov., isolated from a marine red algae, Asparagopsis taxiformis.</title>
        <authorList>
            <person name="Kim J."/>
            <person name="Jeong S.E."/>
            <person name="Jeon C.O."/>
        </authorList>
    </citation>
    <scope>NUCLEOTIDE SEQUENCE [LARGE SCALE GENOMIC DNA]</scope>
    <source>
        <strain evidence="1 2">AsT0115</strain>
    </source>
</reference>
<name>A0ABY2WH16_9FLAO</name>
<dbReference type="EMBL" id="VCNI01000004">
    <property type="protein sequence ID" value="TMU50683.1"/>
    <property type="molecule type" value="Genomic_DNA"/>
</dbReference>
<comment type="caution">
    <text evidence="1">The sequence shown here is derived from an EMBL/GenBank/DDBJ whole genome shotgun (WGS) entry which is preliminary data.</text>
</comment>
<proteinExistence type="predicted"/>